<feature type="non-terminal residue" evidence="2">
    <location>
        <position position="1"/>
    </location>
</feature>
<protein>
    <submittedName>
        <fullName evidence="2">Uncharacterized protein</fullName>
    </submittedName>
</protein>
<evidence type="ECO:0000256" key="1">
    <source>
        <dbReference type="SAM" id="MobiDB-lite"/>
    </source>
</evidence>
<reference evidence="2" key="1">
    <citation type="submission" date="2020-07" db="EMBL/GenBank/DDBJ databases">
        <title>Clarias magur genome sequencing, assembly and annotation.</title>
        <authorList>
            <person name="Kushwaha B."/>
            <person name="Kumar R."/>
            <person name="Das P."/>
            <person name="Joshi C.G."/>
            <person name="Kumar D."/>
            <person name="Nagpure N.S."/>
            <person name="Pandey M."/>
            <person name="Agarwal S."/>
            <person name="Srivastava S."/>
            <person name="Singh M."/>
            <person name="Sahoo L."/>
            <person name="Jayasankar P."/>
            <person name="Meher P.K."/>
            <person name="Koringa P.G."/>
            <person name="Iquebal M.A."/>
            <person name="Das S.P."/>
            <person name="Bit A."/>
            <person name="Patnaik S."/>
            <person name="Patel N."/>
            <person name="Shah T.M."/>
            <person name="Hinsu A."/>
            <person name="Jena J.K."/>
        </authorList>
    </citation>
    <scope>NUCLEOTIDE SEQUENCE</scope>
    <source>
        <strain evidence="2">CIFAMagur01</strain>
        <tissue evidence="2">Testis</tissue>
    </source>
</reference>
<name>A0A8J4TY69_CLAMG</name>
<organism evidence="2 3">
    <name type="scientific">Clarias magur</name>
    <name type="common">Asian catfish</name>
    <name type="synonym">Macropteronotus magur</name>
    <dbReference type="NCBI Taxonomy" id="1594786"/>
    <lineage>
        <taxon>Eukaryota</taxon>
        <taxon>Metazoa</taxon>
        <taxon>Chordata</taxon>
        <taxon>Craniata</taxon>
        <taxon>Vertebrata</taxon>
        <taxon>Euteleostomi</taxon>
        <taxon>Actinopterygii</taxon>
        <taxon>Neopterygii</taxon>
        <taxon>Teleostei</taxon>
        <taxon>Ostariophysi</taxon>
        <taxon>Siluriformes</taxon>
        <taxon>Clariidae</taxon>
        <taxon>Clarias</taxon>
    </lineage>
</organism>
<sequence length="66" mass="7657">MFPAASEIQLIAGRPDRQEELSEEEEQADPARYHQLQRKKEEEELLDDEAEPECPDQRQTFLQGGT</sequence>
<dbReference type="EMBL" id="QNUK01000263">
    <property type="protein sequence ID" value="KAF5896783.1"/>
    <property type="molecule type" value="Genomic_DNA"/>
</dbReference>
<dbReference type="Proteomes" id="UP000727407">
    <property type="component" value="Unassembled WGS sequence"/>
</dbReference>
<feature type="region of interest" description="Disordered" evidence="1">
    <location>
        <begin position="1"/>
        <end position="66"/>
    </location>
</feature>
<proteinExistence type="predicted"/>
<evidence type="ECO:0000313" key="2">
    <source>
        <dbReference type="EMBL" id="KAF5896783.1"/>
    </source>
</evidence>
<keyword evidence="3" id="KW-1185">Reference proteome</keyword>
<evidence type="ECO:0000313" key="3">
    <source>
        <dbReference type="Proteomes" id="UP000727407"/>
    </source>
</evidence>
<dbReference type="AlphaFoldDB" id="A0A8J4TY69"/>
<gene>
    <name evidence="2" type="ORF">DAT39_013497</name>
</gene>
<feature type="compositionally biased region" description="Polar residues" evidence="1">
    <location>
        <begin position="57"/>
        <end position="66"/>
    </location>
</feature>
<comment type="caution">
    <text evidence="2">The sequence shown here is derived from an EMBL/GenBank/DDBJ whole genome shotgun (WGS) entry which is preliminary data.</text>
</comment>
<feature type="compositionally biased region" description="Acidic residues" evidence="1">
    <location>
        <begin position="43"/>
        <end position="54"/>
    </location>
</feature>
<accession>A0A8J4TY69</accession>